<evidence type="ECO:0000256" key="5">
    <source>
        <dbReference type="ARBA" id="ARBA00022946"/>
    </source>
</evidence>
<organism evidence="11 12">
    <name type="scientific">Liquidambar formosana</name>
    <name type="common">Formosan gum</name>
    <dbReference type="NCBI Taxonomy" id="63359"/>
    <lineage>
        <taxon>Eukaryota</taxon>
        <taxon>Viridiplantae</taxon>
        <taxon>Streptophyta</taxon>
        <taxon>Embryophyta</taxon>
        <taxon>Tracheophyta</taxon>
        <taxon>Spermatophyta</taxon>
        <taxon>Magnoliopsida</taxon>
        <taxon>eudicotyledons</taxon>
        <taxon>Gunneridae</taxon>
        <taxon>Pentapetalae</taxon>
        <taxon>Saxifragales</taxon>
        <taxon>Altingiaceae</taxon>
        <taxon>Liquidambar</taxon>
    </lineage>
</organism>
<keyword evidence="12" id="KW-1185">Reference proteome</keyword>
<dbReference type="InterPro" id="IPR023222">
    <property type="entry name" value="PsbQ-like_dom_sf"/>
</dbReference>
<feature type="region of interest" description="Disordered" evidence="10">
    <location>
        <begin position="298"/>
        <end position="322"/>
    </location>
</feature>
<comment type="similarity">
    <text evidence="8">Belongs to the PsbQ family.</text>
</comment>
<keyword evidence="4" id="KW-0934">Plastid</keyword>
<dbReference type="InterPro" id="IPR008797">
    <property type="entry name" value="PSII_PsbQ"/>
</dbReference>
<evidence type="ECO:0000256" key="6">
    <source>
        <dbReference type="ARBA" id="ARBA00023078"/>
    </source>
</evidence>
<evidence type="ECO:0000256" key="10">
    <source>
        <dbReference type="SAM" id="MobiDB-lite"/>
    </source>
</evidence>
<accession>A0AAP0RFF1</accession>
<dbReference type="AlphaFoldDB" id="A0AAP0RFF1"/>
<keyword evidence="3" id="KW-0150">Chloroplast</keyword>
<dbReference type="Proteomes" id="UP001415857">
    <property type="component" value="Unassembled WGS sequence"/>
</dbReference>
<evidence type="ECO:0000256" key="9">
    <source>
        <dbReference type="RuleBase" id="RU363120"/>
    </source>
</evidence>
<gene>
    <name evidence="11" type="ORF">L1049_006119</name>
</gene>
<dbReference type="EMBL" id="JBBPBK010000010">
    <property type="protein sequence ID" value="KAK9276584.1"/>
    <property type="molecule type" value="Genomic_DNA"/>
</dbReference>
<dbReference type="Pfam" id="PF05757">
    <property type="entry name" value="PsbQ"/>
    <property type="match status" value="1"/>
</dbReference>
<keyword evidence="7" id="KW-0472">Membrane</keyword>
<reference evidence="11 12" key="1">
    <citation type="journal article" date="2024" name="Plant J.">
        <title>Genome sequences and population genomics reveal climatic adaptation and genomic divergence between two closely related sweetgum species.</title>
        <authorList>
            <person name="Xu W.Q."/>
            <person name="Ren C.Q."/>
            <person name="Zhang X.Y."/>
            <person name="Comes H.P."/>
            <person name="Liu X.H."/>
            <person name="Li Y.G."/>
            <person name="Kettle C.J."/>
            <person name="Jalonen R."/>
            <person name="Gaisberger H."/>
            <person name="Ma Y.Z."/>
            <person name="Qiu Y.X."/>
        </authorList>
    </citation>
    <scope>NUCLEOTIDE SEQUENCE [LARGE SCALE GENOMIC DNA]</scope>
    <source>
        <strain evidence="11">Hangzhou</strain>
    </source>
</reference>
<dbReference type="GO" id="GO:0009767">
    <property type="term" value="P:photosynthetic electron transport chain"/>
    <property type="evidence" value="ECO:0007669"/>
    <property type="project" value="TreeGrafter"/>
</dbReference>
<feature type="compositionally biased region" description="Basic and acidic residues" evidence="10">
    <location>
        <begin position="303"/>
        <end position="313"/>
    </location>
</feature>
<dbReference type="InterPro" id="IPR006760">
    <property type="entry name" value="Endosulphine"/>
</dbReference>
<evidence type="ECO:0000256" key="2">
    <source>
        <dbReference type="ARBA" id="ARBA00010520"/>
    </source>
</evidence>
<dbReference type="PANTHER" id="PTHR33399">
    <property type="entry name" value="OXYGEN-EVOLVING ENHANCER PROTEIN 3-1, CHLOROPLASTIC"/>
    <property type="match status" value="1"/>
</dbReference>
<protein>
    <submittedName>
        <fullName evidence="11">Uncharacterized protein</fullName>
    </submittedName>
</protein>
<evidence type="ECO:0000256" key="1">
    <source>
        <dbReference type="ARBA" id="ARBA00004334"/>
    </source>
</evidence>
<evidence type="ECO:0000256" key="3">
    <source>
        <dbReference type="ARBA" id="ARBA00022528"/>
    </source>
</evidence>
<comment type="subcellular location">
    <subcellularLocation>
        <location evidence="1">Plastid</location>
        <location evidence="1">Chloroplast thylakoid membrane</location>
    </subcellularLocation>
</comment>
<sequence>MTTFTNTTTLLHTQSQITAPQIHDRKWKLPATRASFSGEDNLTHRRKIISTSLLATSIALGLHATPLALAEKWGTRSFLKERFFEPGLSPEDAASRIKQTAEGLHSLRYMLETMSWRYVIFYIRLKSSYLSQDLKNAMTTLPESRRKSYVKTANELVDNMAEFDYYVRTPKIYTELQYSFVEYYHWSTSSPTGPRVLSPKNQTGLQNSRPAHGQPYPTSGKWSVSIRFCFDGTELLVGPLCSGLAICSAIGFSPYPLPPRRISDQLYLCTKHKMSGTNIEDMKEQDPADSALKDQVEYELSAEDTKQLDKNDESPMPSPQQEEEIIKKKYGGIIPKKPPLISKVDHERAFFDSADWALGKQGAQKPKGPLEALRPKLQPTPHQQVRSRRSAYAPADDVEGDGANNSSAHPEDQTCILDSGNNNNTTSEDQSCRE</sequence>
<dbReference type="Gene3D" id="1.20.120.290">
    <property type="entry name" value="Oxygen-evolving enhancer protein 3 (PsbQ), four-helix up-down bundle"/>
    <property type="match status" value="1"/>
</dbReference>
<evidence type="ECO:0000256" key="7">
    <source>
        <dbReference type="ARBA" id="ARBA00023136"/>
    </source>
</evidence>
<feature type="region of interest" description="Disordered" evidence="10">
    <location>
        <begin position="191"/>
        <end position="216"/>
    </location>
</feature>
<keyword evidence="5" id="KW-0809">Transit peptide</keyword>
<name>A0AAP0RFF1_LIQFO</name>
<dbReference type="GO" id="GO:0009535">
    <property type="term" value="C:chloroplast thylakoid membrane"/>
    <property type="evidence" value="ECO:0007669"/>
    <property type="project" value="UniProtKB-SubCell"/>
</dbReference>
<keyword evidence="6" id="KW-0793">Thylakoid</keyword>
<dbReference type="Pfam" id="PF04667">
    <property type="entry name" value="Endosulfine"/>
    <property type="match status" value="1"/>
</dbReference>
<proteinExistence type="inferred from homology"/>
<feature type="compositionally biased region" description="Polar residues" evidence="10">
    <location>
        <begin position="199"/>
        <end position="209"/>
    </location>
</feature>
<comment type="caution">
    <text evidence="11">The sequence shown here is derived from an EMBL/GenBank/DDBJ whole genome shotgun (WGS) entry which is preliminary data.</text>
</comment>
<feature type="compositionally biased region" description="Polar residues" evidence="10">
    <location>
        <begin position="419"/>
        <end position="434"/>
    </location>
</feature>
<dbReference type="GO" id="GO:0009654">
    <property type="term" value="C:photosystem II oxygen evolving complex"/>
    <property type="evidence" value="ECO:0007669"/>
    <property type="project" value="InterPro"/>
</dbReference>
<dbReference type="GO" id="GO:0005509">
    <property type="term" value="F:calcium ion binding"/>
    <property type="evidence" value="ECO:0007669"/>
    <property type="project" value="InterPro"/>
</dbReference>
<evidence type="ECO:0000256" key="8">
    <source>
        <dbReference type="ARBA" id="ARBA00035649"/>
    </source>
</evidence>
<comment type="similarity">
    <text evidence="2 9">Belongs to the endosulfine family.</text>
</comment>
<dbReference type="InterPro" id="IPR054099">
    <property type="entry name" value="PSII_PsbQ_pln"/>
</dbReference>
<dbReference type="PANTHER" id="PTHR33399:SF5">
    <property type="entry name" value="PHOTOSYNTHETIC NDH SUBUNIT OF LUMENAL LOCATION 2, CHLOROPLASTIC"/>
    <property type="match status" value="1"/>
</dbReference>
<evidence type="ECO:0000256" key="4">
    <source>
        <dbReference type="ARBA" id="ARBA00022640"/>
    </source>
</evidence>
<evidence type="ECO:0000313" key="12">
    <source>
        <dbReference type="Proteomes" id="UP001415857"/>
    </source>
</evidence>
<dbReference type="GO" id="GO:0019898">
    <property type="term" value="C:extrinsic component of membrane"/>
    <property type="evidence" value="ECO:0007669"/>
    <property type="project" value="InterPro"/>
</dbReference>
<dbReference type="SUPFAM" id="SSF101112">
    <property type="entry name" value="Oxygen-evolving enhancer protein 3"/>
    <property type="match status" value="1"/>
</dbReference>
<feature type="region of interest" description="Disordered" evidence="10">
    <location>
        <begin position="360"/>
        <end position="434"/>
    </location>
</feature>
<evidence type="ECO:0000313" key="11">
    <source>
        <dbReference type="EMBL" id="KAK9276584.1"/>
    </source>
</evidence>